<evidence type="ECO:0000259" key="2">
    <source>
        <dbReference type="Pfam" id="PF00534"/>
    </source>
</evidence>
<evidence type="ECO:0000313" key="4">
    <source>
        <dbReference type="Proteomes" id="UP001501920"/>
    </source>
</evidence>
<dbReference type="Proteomes" id="UP001501920">
    <property type="component" value="Chromosome 29"/>
</dbReference>
<organism evidence="3 4">
    <name type="scientific">Pygocentrus nattereri</name>
    <name type="common">Red-bellied piranha</name>
    <dbReference type="NCBI Taxonomy" id="42514"/>
    <lineage>
        <taxon>Eukaryota</taxon>
        <taxon>Metazoa</taxon>
        <taxon>Chordata</taxon>
        <taxon>Craniata</taxon>
        <taxon>Vertebrata</taxon>
        <taxon>Euteleostomi</taxon>
        <taxon>Actinopterygii</taxon>
        <taxon>Neopterygii</taxon>
        <taxon>Teleostei</taxon>
        <taxon>Ostariophysi</taxon>
        <taxon>Characiformes</taxon>
        <taxon>Characoidei</taxon>
        <taxon>Pygocentrus</taxon>
    </lineage>
</organism>
<accession>A0AAR2JW92</accession>
<keyword evidence="1" id="KW-0808">Transferase</keyword>
<evidence type="ECO:0000256" key="1">
    <source>
        <dbReference type="ARBA" id="ARBA00022676"/>
    </source>
</evidence>
<keyword evidence="1" id="KW-0328">Glycosyltransferase</keyword>
<dbReference type="Pfam" id="PF00534">
    <property type="entry name" value="Glycos_transf_1"/>
    <property type="match status" value="1"/>
</dbReference>
<dbReference type="PANTHER" id="PTHR46660:SF2">
    <property type="entry name" value="GLYCOSYLTRANSFERASE 1 DOMAIN-CONTAINING PROTEIN 1"/>
    <property type="match status" value="1"/>
</dbReference>
<gene>
    <name evidence="3" type="primary">GLT1D1</name>
</gene>
<reference evidence="3" key="2">
    <citation type="submission" date="2025-08" db="UniProtKB">
        <authorList>
            <consortium name="Ensembl"/>
        </authorList>
    </citation>
    <scope>IDENTIFICATION</scope>
</reference>
<dbReference type="InterPro" id="IPR001296">
    <property type="entry name" value="Glyco_trans_1"/>
</dbReference>
<sequence length="343" mass="38092">MRLLFLACLTPRTGNCFTAERIQDHIESAGHTCVLRDVAEFKSASDVTLLMTQEGPFEGALAIHLFKGGRLLLDAGAPFGVVFGGTDVNEDVKDEHKRKVMEEVLRRSRFAVAFSKELKEKAEAVLECGTCEIFVQAQGIETRVSSDLSWSGFLHRSGVRVNTVEDLRVFLLVCGLRKVKDPLYLLKAFSEWHAENPRVILIIIGPKVDFAFSAEVEECVRRSDGVFLAAERSQEELHTVMQKSFALVNSSVSEGMSAAILEAMDLGVPVLARDIPGNAAIVKHEMSGLLYSSPEEFVSLSKRLLSDAELQETLKKNGKRYVSECHSSAKERTTYRQLVDMLH</sequence>
<dbReference type="AlphaFoldDB" id="A0AAR2JW92"/>
<dbReference type="RefSeq" id="XP_037391875.1">
    <property type="nucleotide sequence ID" value="XM_037535978.1"/>
</dbReference>
<keyword evidence="4" id="KW-1185">Reference proteome</keyword>
<feature type="domain" description="Glycosyl transferase family 1" evidence="2">
    <location>
        <begin position="164"/>
        <end position="320"/>
    </location>
</feature>
<name>A0AAR2JW92_PYGNA</name>
<dbReference type="PANTHER" id="PTHR46660">
    <property type="match status" value="1"/>
</dbReference>
<dbReference type="GO" id="GO:0016757">
    <property type="term" value="F:glycosyltransferase activity"/>
    <property type="evidence" value="ECO:0007669"/>
    <property type="project" value="UniProtKB-KW"/>
</dbReference>
<dbReference type="Ensembl" id="ENSPNAT00000042145.1">
    <property type="protein sequence ID" value="ENSPNAP00000056275.1"/>
    <property type="gene ID" value="ENSPNAG00000033800.1"/>
</dbReference>
<reference evidence="3" key="3">
    <citation type="submission" date="2025-09" db="UniProtKB">
        <authorList>
            <consortium name="Ensembl"/>
        </authorList>
    </citation>
    <scope>IDENTIFICATION</scope>
</reference>
<reference evidence="3 4" key="1">
    <citation type="submission" date="2020-10" db="EMBL/GenBank/DDBJ databases">
        <title>Pygocentrus nattereri (red-bellied piranha) genome, fPygNat1, primary haplotype.</title>
        <authorList>
            <person name="Myers G."/>
            <person name="Meyer A."/>
            <person name="Karagic N."/>
            <person name="Pippel M."/>
            <person name="Winkler S."/>
            <person name="Tracey A."/>
            <person name="Wood J."/>
            <person name="Formenti G."/>
            <person name="Howe K."/>
            <person name="Fedrigo O."/>
            <person name="Jarvis E.D."/>
        </authorList>
    </citation>
    <scope>NUCLEOTIDE SEQUENCE [LARGE SCALE GENOMIC DNA]</scope>
</reference>
<dbReference type="Gene3D" id="3.40.50.2000">
    <property type="entry name" value="Glycogen Phosphorylase B"/>
    <property type="match status" value="2"/>
</dbReference>
<dbReference type="SUPFAM" id="SSF53756">
    <property type="entry name" value="UDP-Glycosyltransferase/glycogen phosphorylase"/>
    <property type="match status" value="1"/>
</dbReference>
<dbReference type="GeneTree" id="ENSGT00390000016790"/>
<dbReference type="CDD" id="cd03801">
    <property type="entry name" value="GT4_PimA-like"/>
    <property type="match status" value="1"/>
</dbReference>
<protein>
    <recommendedName>
        <fullName evidence="2">Glycosyl transferase family 1 domain-containing protein</fullName>
    </recommendedName>
</protein>
<proteinExistence type="predicted"/>
<evidence type="ECO:0000313" key="3">
    <source>
        <dbReference type="Ensembl" id="ENSPNAP00000056275.1"/>
    </source>
</evidence>
<dbReference type="InterPro" id="IPR052622">
    <property type="entry name" value="Glycosyltransferase_G1"/>
</dbReference>
<dbReference type="GeneID" id="108442516"/>